<feature type="transmembrane region" description="Helical" evidence="1">
    <location>
        <begin position="42"/>
        <end position="66"/>
    </location>
</feature>
<organism evidence="2 3">
    <name type="scientific">Steinernema glaseri</name>
    <dbReference type="NCBI Taxonomy" id="37863"/>
    <lineage>
        <taxon>Eukaryota</taxon>
        <taxon>Metazoa</taxon>
        <taxon>Ecdysozoa</taxon>
        <taxon>Nematoda</taxon>
        <taxon>Chromadorea</taxon>
        <taxon>Rhabditida</taxon>
        <taxon>Tylenchina</taxon>
        <taxon>Panagrolaimomorpha</taxon>
        <taxon>Strongyloidoidea</taxon>
        <taxon>Steinernematidae</taxon>
        <taxon>Steinernema</taxon>
    </lineage>
</organism>
<keyword evidence="1" id="KW-0472">Membrane</keyword>
<accession>A0A1I7YJC0</accession>
<evidence type="ECO:0000256" key="1">
    <source>
        <dbReference type="SAM" id="Phobius"/>
    </source>
</evidence>
<dbReference type="Proteomes" id="UP000095287">
    <property type="component" value="Unplaced"/>
</dbReference>
<dbReference type="Pfam" id="PF10318">
    <property type="entry name" value="7TM_GPCR_Srh"/>
    <property type="match status" value="1"/>
</dbReference>
<feature type="transmembrane region" description="Helical" evidence="1">
    <location>
        <begin position="186"/>
        <end position="212"/>
    </location>
</feature>
<keyword evidence="2" id="KW-1185">Reference proteome</keyword>
<dbReference type="InterPro" id="IPR019422">
    <property type="entry name" value="7TM_GPCR_serpentine_rcpt_Srh"/>
</dbReference>
<feature type="transmembrane region" description="Helical" evidence="1">
    <location>
        <begin position="129"/>
        <end position="148"/>
    </location>
</feature>
<protein>
    <submittedName>
        <fullName evidence="3">G_PROTEIN_RECEP_F1_2 domain-containing protein</fullName>
    </submittedName>
</protein>
<keyword evidence="1" id="KW-1133">Transmembrane helix</keyword>
<sequence length="324" mass="36878">MPNLEELYGHFLTLNTLFTLIIAFPTMYIVNAKTLRHYANCILNIIIVNLALNLYGSTFYRIIPLYPAFCYKNNGILRYFAANDTVAYYSILFNFSCYFNITAAIVILQVYRFLQTVCKKSVENITKPIGYSCAAVIHFFATIIAILICQQTRAPPSKYQEIYKDNAYFLKELQDPTVICFERDNILFLNVAFCGVVGVVVSMSTFLQFISVRHLETQKSSLSLQAYEQQRKLSLHLLAIAVVPIFCGGIPFEMIFISLLFNNSYMQAVAVICSGLCLLHLNIFCIFVLILFKSYRFATKALLYKMMQMTPTVTAGPQTSNMVD</sequence>
<feature type="transmembrane region" description="Helical" evidence="1">
    <location>
        <begin position="233"/>
        <end position="261"/>
    </location>
</feature>
<dbReference type="WBParaSite" id="L893_g1700.t1">
    <property type="protein sequence ID" value="L893_g1700.t1"/>
    <property type="gene ID" value="L893_g1700"/>
</dbReference>
<feature type="transmembrane region" description="Helical" evidence="1">
    <location>
        <begin position="267"/>
        <end position="292"/>
    </location>
</feature>
<name>A0A1I7YJC0_9BILA</name>
<evidence type="ECO:0000313" key="2">
    <source>
        <dbReference type="Proteomes" id="UP000095287"/>
    </source>
</evidence>
<proteinExistence type="predicted"/>
<feature type="transmembrane region" description="Helical" evidence="1">
    <location>
        <begin position="12"/>
        <end position="30"/>
    </location>
</feature>
<feature type="transmembrane region" description="Helical" evidence="1">
    <location>
        <begin position="86"/>
        <end position="108"/>
    </location>
</feature>
<dbReference type="AlphaFoldDB" id="A0A1I7YJC0"/>
<evidence type="ECO:0000313" key="3">
    <source>
        <dbReference type="WBParaSite" id="L893_g1700.t1"/>
    </source>
</evidence>
<reference evidence="3" key="1">
    <citation type="submission" date="2016-11" db="UniProtKB">
        <authorList>
            <consortium name="WormBaseParasite"/>
        </authorList>
    </citation>
    <scope>IDENTIFICATION</scope>
</reference>
<keyword evidence="1" id="KW-0812">Transmembrane</keyword>